<feature type="compositionally biased region" description="Basic and acidic residues" evidence="9">
    <location>
        <begin position="210"/>
        <end position="224"/>
    </location>
</feature>
<reference evidence="10" key="1">
    <citation type="submission" date="2023-08" db="EMBL/GenBank/DDBJ databases">
        <title>Chromosome-level Genome Assembly of mud carp (Cirrhinus molitorella).</title>
        <authorList>
            <person name="Liu H."/>
        </authorList>
    </citation>
    <scope>NUCLEOTIDE SEQUENCE</scope>
    <source>
        <strain evidence="10">Prfri</strain>
        <tissue evidence="10">Muscle</tissue>
    </source>
</reference>
<feature type="transmembrane region" description="Helical" evidence="8">
    <location>
        <begin position="12"/>
        <end position="30"/>
    </location>
</feature>
<feature type="transmembrane region" description="Helical" evidence="8">
    <location>
        <begin position="117"/>
        <end position="144"/>
    </location>
</feature>
<evidence type="ECO:0000313" key="10">
    <source>
        <dbReference type="EMBL" id="KAK2909407.1"/>
    </source>
</evidence>
<accession>A0AA88TVM4</accession>
<feature type="transmembrane region" description="Helical" evidence="8">
    <location>
        <begin position="75"/>
        <end position="96"/>
    </location>
</feature>
<keyword evidence="5 8" id="KW-0965">Cell junction</keyword>
<organism evidence="10 11">
    <name type="scientific">Cirrhinus molitorella</name>
    <name type="common">mud carp</name>
    <dbReference type="NCBI Taxonomy" id="172907"/>
    <lineage>
        <taxon>Eukaryota</taxon>
        <taxon>Metazoa</taxon>
        <taxon>Chordata</taxon>
        <taxon>Craniata</taxon>
        <taxon>Vertebrata</taxon>
        <taxon>Euteleostomi</taxon>
        <taxon>Actinopterygii</taxon>
        <taxon>Neopterygii</taxon>
        <taxon>Teleostei</taxon>
        <taxon>Ostariophysi</taxon>
        <taxon>Cypriniformes</taxon>
        <taxon>Cyprinidae</taxon>
        <taxon>Labeoninae</taxon>
        <taxon>Labeonini</taxon>
        <taxon>Cirrhinus</taxon>
    </lineage>
</organism>
<evidence type="ECO:0000256" key="4">
    <source>
        <dbReference type="ARBA" id="ARBA00022692"/>
    </source>
</evidence>
<dbReference type="Proteomes" id="UP001187343">
    <property type="component" value="Unassembled WGS sequence"/>
</dbReference>
<evidence type="ECO:0000256" key="9">
    <source>
        <dbReference type="SAM" id="MobiDB-lite"/>
    </source>
</evidence>
<gene>
    <name evidence="10" type="ORF">Q8A67_005244</name>
</gene>
<dbReference type="PRINTS" id="PR01077">
    <property type="entry name" value="CLAUDIN"/>
</dbReference>
<evidence type="ECO:0000256" key="5">
    <source>
        <dbReference type="ARBA" id="ARBA00022949"/>
    </source>
</evidence>
<keyword evidence="2 8" id="KW-0796">Tight junction</keyword>
<name>A0AA88TVM4_9TELE</name>
<feature type="transmembrane region" description="Helical" evidence="8">
    <location>
        <begin position="164"/>
        <end position="183"/>
    </location>
</feature>
<dbReference type="PANTHER" id="PTHR12002">
    <property type="entry name" value="CLAUDIN"/>
    <property type="match status" value="1"/>
</dbReference>
<dbReference type="InterPro" id="IPR006187">
    <property type="entry name" value="Claudin"/>
</dbReference>
<sequence>MANTGLQVMGLILGVAGWAFGILVCAGPWWRVSAFVGDELVVSQVLWEGLWMTCLSQWGRLQCKVYDSGLALSGSAQMCRGLCVLSLLLCLLALPLSVTGLKCTRCLGDAHETKARLVQVGAALFVLAAFFFFLPVCWTAYVVIRDFYDPNVAAPLKRELGPALYLGWGVTILMLVGGALLYLGSASPGVPALPVFGRGPKGNPPSTAESKPEKEVDLSHREAVPDSARAIGCS</sequence>
<keyword evidence="6 8" id="KW-1133">Transmembrane helix</keyword>
<dbReference type="InterPro" id="IPR004031">
    <property type="entry name" value="PMP22/EMP/MP20/Claudin"/>
</dbReference>
<evidence type="ECO:0000256" key="2">
    <source>
        <dbReference type="ARBA" id="ARBA00022427"/>
    </source>
</evidence>
<dbReference type="GO" id="GO:0005886">
    <property type="term" value="C:plasma membrane"/>
    <property type="evidence" value="ECO:0007669"/>
    <property type="project" value="UniProtKB-SubCell"/>
</dbReference>
<dbReference type="Gene3D" id="1.20.140.150">
    <property type="match status" value="1"/>
</dbReference>
<proteinExistence type="inferred from homology"/>
<dbReference type="GO" id="GO:0005198">
    <property type="term" value="F:structural molecule activity"/>
    <property type="evidence" value="ECO:0007669"/>
    <property type="project" value="InterPro"/>
</dbReference>
<comment type="subcellular location">
    <subcellularLocation>
        <location evidence="8">Cell junction</location>
        <location evidence="8">Tight junction</location>
    </subcellularLocation>
    <subcellularLocation>
        <location evidence="8">Cell membrane</location>
        <topology evidence="8">Multi-pass membrane protein</topology>
    </subcellularLocation>
</comment>
<evidence type="ECO:0000256" key="8">
    <source>
        <dbReference type="RuleBase" id="RU060637"/>
    </source>
</evidence>
<dbReference type="PROSITE" id="PS01346">
    <property type="entry name" value="CLAUDIN"/>
    <property type="match status" value="1"/>
</dbReference>
<feature type="region of interest" description="Disordered" evidence="9">
    <location>
        <begin position="197"/>
        <end position="234"/>
    </location>
</feature>
<dbReference type="InterPro" id="IPR017974">
    <property type="entry name" value="Claudin_CS"/>
</dbReference>
<evidence type="ECO:0000313" key="11">
    <source>
        <dbReference type="Proteomes" id="UP001187343"/>
    </source>
</evidence>
<comment type="function">
    <text evidence="8">Claudins function as major constituents of the tight junction complexes that regulate the permeability of epithelia.</text>
</comment>
<evidence type="ECO:0000256" key="1">
    <source>
        <dbReference type="ARBA" id="ARBA00008295"/>
    </source>
</evidence>
<dbReference type="EMBL" id="JAUYZG010000004">
    <property type="protein sequence ID" value="KAK2909407.1"/>
    <property type="molecule type" value="Genomic_DNA"/>
</dbReference>
<dbReference type="GO" id="GO:0005923">
    <property type="term" value="C:bicellular tight junction"/>
    <property type="evidence" value="ECO:0007669"/>
    <property type="project" value="UniProtKB-SubCell"/>
</dbReference>
<comment type="caution">
    <text evidence="10">The sequence shown here is derived from an EMBL/GenBank/DDBJ whole genome shotgun (WGS) entry which is preliminary data.</text>
</comment>
<dbReference type="Pfam" id="PF00822">
    <property type="entry name" value="PMP22_Claudin"/>
    <property type="match status" value="1"/>
</dbReference>
<protein>
    <recommendedName>
        <fullName evidence="8">Claudin</fullName>
    </recommendedName>
</protein>
<evidence type="ECO:0000256" key="7">
    <source>
        <dbReference type="ARBA" id="ARBA00023136"/>
    </source>
</evidence>
<keyword evidence="11" id="KW-1185">Reference proteome</keyword>
<keyword evidence="3 8" id="KW-1003">Cell membrane</keyword>
<evidence type="ECO:0000256" key="6">
    <source>
        <dbReference type="ARBA" id="ARBA00022989"/>
    </source>
</evidence>
<comment type="similarity">
    <text evidence="1 8">Belongs to the claudin family.</text>
</comment>
<dbReference type="AlphaFoldDB" id="A0AA88TVM4"/>
<keyword evidence="4 8" id="KW-0812">Transmembrane</keyword>
<keyword evidence="7 8" id="KW-0472">Membrane</keyword>
<evidence type="ECO:0000256" key="3">
    <source>
        <dbReference type="ARBA" id="ARBA00022475"/>
    </source>
</evidence>